<dbReference type="Pfam" id="PF01882">
    <property type="entry name" value="DUF58"/>
    <property type="match status" value="1"/>
</dbReference>
<dbReference type="EMBL" id="JAMXQV010000034">
    <property type="protein sequence ID" value="MCR6489637.1"/>
    <property type="molecule type" value="Genomic_DNA"/>
</dbReference>
<dbReference type="RefSeq" id="WP_257926198.1">
    <property type="nucleotide sequence ID" value="NZ_JAMXQV010000034.1"/>
</dbReference>
<dbReference type="PANTHER" id="PTHR34351:SF1">
    <property type="entry name" value="SLR1927 PROTEIN"/>
    <property type="match status" value="1"/>
</dbReference>
<dbReference type="InterPro" id="IPR002881">
    <property type="entry name" value="DUF58"/>
</dbReference>
<comment type="caution">
    <text evidence="2">The sequence shown here is derived from an EMBL/GenBank/DDBJ whole genome shotgun (WGS) entry which is preliminary data.</text>
</comment>
<dbReference type="Proteomes" id="UP001144096">
    <property type="component" value="Unassembled WGS sequence"/>
</dbReference>
<accession>A0A9X2SP31</accession>
<protein>
    <submittedName>
        <fullName evidence="2">DUF58 domain-containing protein</fullName>
    </submittedName>
</protein>
<reference evidence="2" key="1">
    <citation type="submission" date="2022-06" db="EMBL/GenBank/DDBJ databases">
        <title>Amycolatopsis iheyaensis sp. nov., a new species of the genus Amycolatopsis isolated from soil in Iheya island, Japan.</title>
        <authorList>
            <person name="Ngamcharungchit C."/>
            <person name="Kanto H."/>
            <person name="Take A."/>
            <person name="Intra B."/>
            <person name="Matsumoto A."/>
            <person name="Panbangred W."/>
            <person name="Inahashi Y."/>
        </authorList>
    </citation>
    <scope>NUCLEOTIDE SEQUENCE</scope>
    <source>
        <strain evidence="2">OK19-0408</strain>
    </source>
</reference>
<proteinExistence type="predicted"/>
<feature type="domain" description="DUF58" evidence="1">
    <location>
        <begin position="191"/>
        <end position="272"/>
    </location>
</feature>
<keyword evidence="3" id="KW-1185">Reference proteome</keyword>
<name>A0A9X2SP31_9PSEU</name>
<evidence type="ECO:0000259" key="1">
    <source>
        <dbReference type="Pfam" id="PF01882"/>
    </source>
</evidence>
<dbReference type="PANTHER" id="PTHR34351">
    <property type="entry name" value="SLR1927 PROTEIN-RELATED"/>
    <property type="match status" value="1"/>
</dbReference>
<gene>
    <name evidence="2" type="ORF">M8542_43165</name>
</gene>
<evidence type="ECO:0000313" key="3">
    <source>
        <dbReference type="Proteomes" id="UP001144096"/>
    </source>
</evidence>
<organism evidence="2 3">
    <name type="scientific">Amycolatopsis iheyensis</name>
    <dbReference type="NCBI Taxonomy" id="2945988"/>
    <lineage>
        <taxon>Bacteria</taxon>
        <taxon>Bacillati</taxon>
        <taxon>Actinomycetota</taxon>
        <taxon>Actinomycetes</taxon>
        <taxon>Pseudonocardiales</taxon>
        <taxon>Pseudonocardiaceae</taxon>
        <taxon>Amycolatopsis</taxon>
    </lineage>
</organism>
<dbReference type="AlphaFoldDB" id="A0A9X2SP31"/>
<evidence type="ECO:0000313" key="2">
    <source>
        <dbReference type="EMBL" id="MCR6489637.1"/>
    </source>
</evidence>
<sequence>MRLTTRGVALLVVSVLLLVAAEWLGFVLFRVLGAVGLAAVIAAVAVTARGLRVDVEREVYPDRVERGRPALAKLQVRNPATRRQRGFDALDKAGSTVRTVRVRPLAPDAEATYRYELPTGTRGRMPVGPLALHRLDPFGLARNRLVAGEVATLWVHPRRHPARALIGGYPRHHHDGATTDDSLRGSLDLRDVREYQPGDEVRHLHWKATARTGRMMVRDYADPQQPRFTLLLDTRSATFPPAVFEEAVDVAASLLHASAMAGHHTRLVCSGGADLATSGGPLASRLLLDELCQLGQDSGQALVPRELTAARDQGGCLTVVTTGGLDGLAALRPRYSSLFLVDLLPGKPFAVPGVRVISAADAAHAVRRWNEVVG</sequence>